<dbReference type="RefSeq" id="WP_014569997.1">
    <property type="nucleotide sequence ID" value="NC_013198.1"/>
</dbReference>
<dbReference type="KEGG" id="lrh:LGG_02244"/>
<gene>
    <name evidence="1" type="ordered locus">LRHM_2156</name>
</gene>
<accession>A0A7S7FQF4</accession>
<dbReference type="AlphaFoldDB" id="A0A7S7FQF4"/>
<name>A0A7S7FQF4_LACRG</name>
<protein>
    <submittedName>
        <fullName evidence="1">Uncharacterized protein</fullName>
    </submittedName>
</protein>
<dbReference type="Proteomes" id="UP000002067">
    <property type="component" value="Chromosome"/>
</dbReference>
<organism evidence="1 2">
    <name type="scientific">Lacticaseibacillus rhamnosus (strain ATCC 53103 / LMG 18243 / GG)</name>
    <name type="common">Lactobacillus rhamnosus</name>
    <dbReference type="NCBI Taxonomy" id="568703"/>
    <lineage>
        <taxon>Bacteria</taxon>
        <taxon>Bacillati</taxon>
        <taxon>Bacillota</taxon>
        <taxon>Bacilli</taxon>
        <taxon>Lactobacillales</taxon>
        <taxon>Lactobacillaceae</taxon>
        <taxon>Lacticaseibacillus</taxon>
    </lineage>
</organism>
<evidence type="ECO:0000313" key="2">
    <source>
        <dbReference type="Proteomes" id="UP000002067"/>
    </source>
</evidence>
<reference evidence="1 2" key="1">
    <citation type="journal article" date="2009" name="J. Bacteriol.">
        <title>Complete genome sequence of the probiotic Lactobacillus rhamnosus ATCC 53103.</title>
        <authorList>
            <person name="Morita H."/>
            <person name="Toh H."/>
            <person name="Oshima K."/>
            <person name="Murakami M."/>
            <person name="Taylor T.D."/>
            <person name="Igimi S."/>
            <person name="Hattori M."/>
        </authorList>
    </citation>
    <scope>NUCLEOTIDE SEQUENCE [LARGE SCALE GENOMIC DNA]</scope>
    <source>
        <strain evidence="2">ATCC 53103 / LMG 18243 / GG [Tokyo]</strain>
    </source>
</reference>
<dbReference type="EMBL" id="AP011548">
    <property type="protein sequence ID" value="BAI42683.1"/>
    <property type="molecule type" value="Genomic_DNA"/>
</dbReference>
<evidence type="ECO:0000313" key="1">
    <source>
        <dbReference type="EMBL" id="BAI42683.1"/>
    </source>
</evidence>
<sequence length="356" mass="39981">MYDHQLLKLVQSRHKVLLRVVFVFVILLAFLNLGGTIQGYQNRQEYMLSPSEFTATKRQAAKHHDDTFANMSYSQYQEQQKYLIAPQDKQKLYAPSFTGLVMTIVSYAIPLLVGIAMAGVDQASGLNAALFTSRFRRRQLFSVRYGYGLAYLLGATTIGIGITLLGFYAAVPAMYVGLSGANIVGALLINLAVNSFMFTVGIGVGTIFASLFWMGVFGLFGTWFGMSAIERFINSIRFYGPVKKSFWHTLIPSGNQLFWLLFIGAILASVGGYFLIRWLFDRISLEHSGDVLLLPKLRWLILAYALVVIPYTFDDWILQNRLISYVVSIGMVIGLGVWWQRREHVGSQTSLKTKTV</sequence>
<proteinExistence type="predicted"/>
<dbReference type="KEGG" id="lrg:LRHM_2156"/>